<dbReference type="EMBL" id="FOLQ01000051">
    <property type="protein sequence ID" value="SFF34493.1"/>
    <property type="molecule type" value="Genomic_DNA"/>
</dbReference>
<gene>
    <name evidence="1" type="ORF">SAMN05216167_1515</name>
</gene>
<reference evidence="1 2" key="1">
    <citation type="submission" date="2016-10" db="EMBL/GenBank/DDBJ databases">
        <authorList>
            <person name="de Groot N.N."/>
        </authorList>
    </citation>
    <scope>NUCLEOTIDE SEQUENCE [LARGE SCALE GENOMIC DNA]</scope>
    <source>
        <strain evidence="1 2">DSM 26130</strain>
    </source>
</reference>
<dbReference type="Proteomes" id="UP000198598">
    <property type="component" value="Unassembled WGS sequence"/>
</dbReference>
<dbReference type="OrthoDB" id="954776at2"/>
<name>A0A1I2HYH3_9BACT</name>
<accession>A0A1I2HYH3</accession>
<sequence length="201" mass="22883">MRLAGLILVALLEWSTSRAQPCERLDIQGKKQQKSLKRFIHECNLKGFLTPDSGYIYLSEWIDKQGQLNWQVAALRNWQPYPWIAPFLDHCNQCIAPVGWTKVANRLIVRYRYDQSSDTLTKAQSTCLQNIVANYVTILPALLVPPKMVPVLDPKGQPILDKEGKPKMQKYMWNTYGGNNGGHNTHITFKKDGSIEKGLSL</sequence>
<evidence type="ECO:0000313" key="2">
    <source>
        <dbReference type="Proteomes" id="UP000198598"/>
    </source>
</evidence>
<keyword evidence="2" id="KW-1185">Reference proteome</keyword>
<protein>
    <submittedName>
        <fullName evidence="1">Uncharacterized protein</fullName>
    </submittedName>
</protein>
<dbReference type="AlphaFoldDB" id="A0A1I2HYH3"/>
<proteinExistence type="predicted"/>
<evidence type="ECO:0000313" key="1">
    <source>
        <dbReference type="EMBL" id="SFF34493.1"/>
    </source>
</evidence>
<organism evidence="1 2">
    <name type="scientific">Spirosoma endophyticum</name>
    <dbReference type="NCBI Taxonomy" id="662367"/>
    <lineage>
        <taxon>Bacteria</taxon>
        <taxon>Pseudomonadati</taxon>
        <taxon>Bacteroidota</taxon>
        <taxon>Cytophagia</taxon>
        <taxon>Cytophagales</taxon>
        <taxon>Cytophagaceae</taxon>
        <taxon>Spirosoma</taxon>
    </lineage>
</organism>
<dbReference type="RefSeq" id="WP_093835222.1">
    <property type="nucleotide sequence ID" value="NZ_FOLQ01000051.1"/>
</dbReference>